<proteinExistence type="predicted"/>
<sequence>MLGHPGMSTSSTPCVTMGVGISITARAQAFQVVVKWCCETHPHQPLHAKDTPSHLVRARLCAFLHLTGSSLTQLCFTLDI</sequence>
<name>A0A0E9W616_ANGAN</name>
<reference evidence="1" key="2">
    <citation type="journal article" date="2015" name="Fish Shellfish Immunol.">
        <title>Early steps in the European eel (Anguilla anguilla)-Vibrio vulnificus interaction in the gills: Role of the RtxA13 toxin.</title>
        <authorList>
            <person name="Callol A."/>
            <person name="Pajuelo D."/>
            <person name="Ebbesson L."/>
            <person name="Teles M."/>
            <person name="MacKenzie S."/>
            <person name="Amaro C."/>
        </authorList>
    </citation>
    <scope>NUCLEOTIDE SEQUENCE</scope>
</reference>
<protein>
    <submittedName>
        <fullName evidence="1">Uncharacterized protein</fullName>
    </submittedName>
</protein>
<dbReference type="EMBL" id="GBXM01023664">
    <property type="protein sequence ID" value="JAH84913.1"/>
    <property type="molecule type" value="Transcribed_RNA"/>
</dbReference>
<organism evidence="1">
    <name type="scientific">Anguilla anguilla</name>
    <name type="common">European freshwater eel</name>
    <name type="synonym">Muraena anguilla</name>
    <dbReference type="NCBI Taxonomy" id="7936"/>
    <lineage>
        <taxon>Eukaryota</taxon>
        <taxon>Metazoa</taxon>
        <taxon>Chordata</taxon>
        <taxon>Craniata</taxon>
        <taxon>Vertebrata</taxon>
        <taxon>Euteleostomi</taxon>
        <taxon>Actinopterygii</taxon>
        <taxon>Neopterygii</taxon>
        <taxon>Teleostei</taxon>
        <taxon>Anguilliformes</taxon>
        <taxon>Anguillidae</taxon>
        <taxon>Anguilla</taxon>
    </lineage>
</organism>
<dbReference type="AlphaFoldDB" id="A0A0E9W616"/>
<evidence type="ECO:0000313" key="1">
    <source>
        <dbReference type="EMBL" id="JAH84913.1"/>
    </source>
</evidence>
<accession>A0A0E9W616</accession>
<reference evidence="1" key="1">
    <citation type="submission" date="2014-11" db="EMBL/GenBank/DDBJ databases">
        <authorList>
            <person name="Amaro Gonzalez C."/>
        </authorList>
    </citation>
    <scope>NUCLEOTIDE SEQUENCE</scope>
</reference>